<evidence type="ECO:0000259" key="5">
    <source>
        <dbReference type="PROSITE" id="PS50048"/>
    </source>
</evidence>
<dbReference type="PROSITE" id="PS50048">
    <property type="entry name" value="ZN2_CY6_FUNGAL_2"/>
    <property type="match status" value="1"/>
</dbReference>
<dbReference type="AlphaFoldDB" id="A0AAN6LQQ7"/>
<evidence type="ECO:0000256" key="3">
    <source>
        <dbReference type="ARBA" id="ARBA00023242"/>
    </source>
</evidence>
<dbReference type="SMART" id="SM00066">
    <property type="entry name" value="GAL4"/>
    <property type="match status" value="1"/>
</dbReference>
<gene>
    <name evidence="6" type="ORF">GRF29_154g494440</name>
</gene>
<feature type="domain" description="Zn(2)-C6 fungal-type" evidence="5">
    <location>
        <begin position="6"/>
        <end position="36"/>
    </location>
</feature>
<dbReference type="FunFam" id="3.90.930.12:FF:000004">
    <property type="entry name" value="60S ribosomal protein L9"/>
    <property type="match status" value="1"/>
</dbReference>
<protein>
    <recommendedName>
        <fullName evidence="5">Zn(2)-C6 fungal-type domain-containing protein</fullName>
    </recommendedName>
</protein>
<evidence type="ECO:0000313" key="6">
    <source>
        <dbReference type="EMBL" id="KAK3202719.1"/>
    </source>
</evidence>
<dbReference type="PANTHER" id="PTHR38111:SF2">
    <property type="entry name" value="FINGER DOMAIN PROTEIN, PUTATIVE (AFU_ORTHOLOGUE AFUA_1G01560)-RELATED"/>
    <property type="match status" value="1"/>
</dbReference>
<keyword evidence="4" id="KW-0687">Ribonucleoprotein</keyword>
<dbReference type="InterPro" id="IPR053178">
    <property type="entry name" value="Osmoadaptation_assoc"/>
</dbReference>
<dbReference type="PROSITE" id="PS00700">
    <property type="entry name" value="RIBOSOMAL_L6_2"/>
    <property type="match status" value="1"/>
</dbReference>
<dbReference type="Pfam" id="PF00347">
    <property type="entry name" value="Ribosomal_L6"/>
    <property type="match status" value="2"/>
</dbReference>
<comment type="caution">
    <text evidence="6">The sequence shown here is derived from an EMBL/GenBank/DDBJ whole genome shotgun (WGS) entry which is preliminary data.</text>
</comment>
<dbReference type="InterPro" id="IPR036789">
    <property type="entry name" value="Ribosomal_uL6-like_a/b-dom_sf"/>
</dbReference>
<organism evidence="6 7">
    <name type="scientific">Pseudopithomyces chartarum</name>
    <dbReference type="NCBI Taxonomy" id="1892770"/>
    <lineage>
        <taxon>Eukaryota</taxon>
        <taxon>Fungi</taxon>
        <taxon>Dikarya</taxon>
        <taxon>Ascomycota</taxon>
        <taxon>Pezizomycotina</taxon>
        <taxon>Dothideomycetes</taxon>
        <taxon>Pleosporomycetidae</taxon>
        <taxon>Pleosporales</taxon>
        <taxon>Massarineae</taxon>
        <taxon>Didymosphaeriaceae</taxon>
        <taxon>Pseudopithomyces</taxon>
    </lineage>
</organism>
<dbReference type="Pfam" id="PF00172">
    <property type="entry name" value="Zn_clus"/>
    <property type="match status" value="1"/>
</dbReference>
<dbReference type="InterPro" id="IPR020040">
    <property type="entry name" value="Ribosomal_uL6_a/b-dom"/>
</dbReference>
<comment type="similarity">
    <text evidence="1">Belongs to the universal ribosomal protein uL6 family.</text>
</comment>
<dbReference type="Gene3D" id="4.10.240.10">
    <property type="entry name" value="Zn(2)-C6 fungal-type DNA-binding domain"/>
    <property type="match status" value="1"/>
</dbReference>
<proteinExistence type="inferred from homology"/>
<evidence type="ECO:0000256" key="4">
    <source>
        <dbReference type="ARBA" id="ARBA00023274"/>
    </source>
</evidence>
<dbReference type="Proteomes" id="UP001280581">
    <property type="component" value="Unassembled WGS sequence"/>
</dbReference>
<dbReference type="GO" id="GO:0000981">
    <property type="term" value="F:DNA-binding transcription factor activity, RNA polymerase II-specific"/>
    <property type="evidence" value="ECO:0007669"/>
    <property type="project" value="InterPro"/>
</dbReference>
<accession>A0AAN6LQQ7</accession>
<dbReference type="InterPro" id="IPR001138">
    <property type="entry name" value="Zn2Cys6_DnaBD"/>
</dbReference>
<dbReference type="InterPro" id="IPR002359">
    <property type="entry name" value="Ribosomal_uL6_CS2"/>
</dbReference>
<dbReference type="Gene3D" id="3.90.930.12">
    <property type="entry name" value="Ribosomal protein L6, alpha-beta domain"/>
    <property type="match status" value="2"/>
</dbReference>
<reference evidence="6 7" key="1">
    <citation type="submission" date="2021-02" db="EMBL/GenBank/DDBJ databases">
        <title>Genome assembly of Pseudopithomyces chartarum.</title>
        <authorList>
            <person name="Jauregui R."/>
            <person name="Singh J."/>
            <person name="Voisey C."/>
        </authorList>
    </citation>
    <scope>NUCLEOTIDE SEQUENCE [LARGE SCALE GENOMIC DNA]</scope>
    <source>
        <strain evidence="6 7">AGR01</strain>
    </source>
</reference>
<dbReference type="FunFam" id="3.90.930.12:FF:000003">
    <property type="entry name" value="60S ribosomal protein L9"/>
    <property type="match status" value="1"/>
</dbReference>
<dbReference type="GO" id="GO:0005840">
    <property type="term" value="C:ribosome"/>
    <property type="evidence" value="ECO:0007669"/>
    <property type="project" value="UniProtKB-KW"/>
</dbReference>
<dbReference type="GO" id="GO:0006412">
    <property type="term" value="P:translation"/>
    <property type="evidence" value="ECO:0007669"/>
    <property type="project" value="InterPro"/>
</dbReference>
<evidence type="ECO:0000313" key="7">
    <source>
        <dbReference type="Proteomes" id="UP001280581"/>
    </source>
</evidence>
<sequence length="782" mass="89199">MTQFGKCDICRRRKVKCDEERPSCGQCRKKNRPCGYEYAKTSRFANEIDDELSLNSTDLALCRRDGDAIFDEPINKDPTSKSKTLTIRSVKEAKEGRGVFHTFNTVAKPGRRMRARDPSMKNRSAHLPANIARPLVSRDMYLSFELIELLGEEALKWDTTFLWGCWISQVPGRLGRNAALDDAADLFIAGHAVLYGEEPNIASAEAVANAKYTTALGSLQKALYASDEVRYSTETLAAVNLLLLYDEIHAFRELRWQAHSKGLVQLLFARGPQCMTEDMSRSLFYAALTHDFSEAVLHGRVSVFDSEEWLNFPPPQKQWNSCMDFTGSDEITRHFIQLPRLITLVRQVREEPFNVDVSNEAVTLAEYLYSNYLDIIAPRVDAAFSGGCVEWVGTIDRNLARYYPESLTFRRFNDFEASVRYFFVRVLVLKLCMELRVILPFSRILNTANLEEEEERCIMLIVTSVQYAETQEPVSMGALIVQLPMQVAYGSWWRKRGCTDQNKSWEAERAVFMEQWCYLKTNAFVEVLNGDIISESKLQAMYISAAEAGPFMMGWSNMLVRSDVLRKCIRGHRRQNCFQVMMWVLCKTSIVGAIHSEELLEIPEGVKVAIKTRNVVVEGPRGKLTKSLGHLAVSFTHPKKDVIKIELHHGSRKSVATLRTVRTLINNLIIGVTKGFKYKMRYVYAHFPINVNIEKNKDTDCFEVEIRNFIGEKIVRRVNMRPGVHVEASKNVKDELQLSGNSLEDVSQSAADIQQVCRVRNKDIRKFLDGLYVSERGNIVEE</sequence>
<dbReference type="GO" id="GO:0019843">
    <property type="term" value="F:rRNA binding"/>
    <property type="evidence" value="ECO:0007669"/>
    <property type="project" value="InterPro"/>
</dbReference>
<dbReference type="EMBL" id="WVTA01000013">
    <property type="protein sequence ID" value="KAK3202719.1"/>
    <property type="molecule type" value="Genomic_DNA"/>
</dbReference>
<dbReference type="CDD" id="cd00067">
    <property type="entry name" value="GAL4"/>
    <property type="match status" value="1"/>
</dbReference>
<keyword evidence="2" id="KW-0689">Ribosomal protein</keyword>
<evidence type="ECO:0000256" key="2">
    <source>
        <dbReference type="ARBA" id="ARBA00022980"/>
    </source>
</evidence>
<dbReference type="SUPFAM" id="SSF56053">
    <property type="entry name" value="Ribosomal protein L6"/>
    <property type="match status" value="2"/>
</dbReference>
<keyword evidence="3" id="KW-0539">Nucleus</keyword>
<dbReference type="GO" id="GO:0003735">
    <property type="term" value="F:structural constituent of ribosome"/>
    <property type="evidence" value="ECO:0007669"/>
    <property type="project" value="InterPro"/>
</dbReference>
<name>A0AAN6LQQ7_9PLEO</name>
<dbReference type="GO" id="GO:1990904">
    <property type="term" value="C:ribonucleoprotein complex"/>
    <property type="evidence" value="ECO:0007669"/>
    <property type="project" value="UniProtKB-KW"/>
</dbReference>
<dbReference type="PANTHER" id="PTHR38111">
    <property type="entry name" value="ZN(2)-C6 FUNGAL-TYPE DOMAIN-CONTAINING PROTEIN-RELATED"/>
    <property type="match status" value="1"/>
</dbReference>
<evidence type="ECO:0000256" key="1">
    <source>
        <dbReference type="ARBA" id="ARBA00009356"/>
    </source>
</evidence>
<dbReference type="GO" id="GO:0008270">
    <property type="term" value="F:zinc ion binding"/>
    <property type="evidence" value="ECO:0007669"/>
    <property type="project" value="InterPro"/>
</dbReference>
<dbReference type="InterPro" id="IPR036864">
    <property type="entry name" value="Zn2-C6_fun-type_DNA-bd_sf"/>
</dbReference>
<dbReference type="SUPFAM" id="SSF57701">
    <property type="entry name" value="Zn2/Cys6 DNA-binding domain"/>
    <property type="match status" value="1"/>
</dbReference>
<keyword evidence="7" id="KW-1185">Reference proteome</keyword>